<evidence type="ECO:0000313" key="1">
    <source>
        <dbReference type="EMBL" id="OPA75623.1"/>
    </source>
</evidence>
<dbReference type="EMBL" id="MSZX01000008">
    <property type="protein sequence ID" value="OPA75623.1"/>
    <property type="molecule type" value="Genomic_DNA"/>
</dbReference>
<accession>A0A1T2X7R1</accession>
<gene>
    <name evidence="1" type="ORF">BVG16_19990</name>
</gene>
<keyword evidence="2" id="KW-1185">Reference proteome</keyword>
<sequence>MIVYFDEKKTQIGGILELFGVLTRPPKGHFKGVYRPLFTIVSVNKWLSDAIFTAFRTICELIYND</sequence>
<dbReference type="STRING" id="1324314.BVG16_19990"/>
<proteinExistence type="predicted"/>
<dbReference type="AlphaFoldDB" id="A0A1T2X7R1"/>
<protein>
    <submittedName>
        <fullName evidence="1">Uncharacterized protein</fullName>
    </submittedName>
</protein>
<organism evidence="1 2">
    <name type="scientific">Paenibacillus selenitireducens</name>
    <dbReference type="NCBI Taxonomy" id="1324314"/>
    <lineage>
        <taxon>Bacteria</taxon>
        <taxon>Bacillati</taxon>
        <taxon>Bacillota</taxon>
        <taxon>Bacilli</taxon>
        <taxon>Bacillales</taxon>
        <taxon>Paenibacillaceae</taxon>
        <taxon>Paenibacillus</taxon>
    </lineage>
</organism>
<reference evidence="1 2" key="1">
    <citation type="submission" date="2017-01" db="EMBL/GenBank/DDBJ databases">
        <title>Genome analysis of Paenibacillus selenitrireducens ES3-24.</title>
        <authorList>
            <person name="Xu D."/>
            <person name="Yao R."/>
            <person name="Zheng S."/>
        </authorList>
    </citation>
    <scope>NUCLEOTIDE SEQUENCE [LARGE SCALE GENOMIC DNA]</scope>
    <source>
        <strain evidence="1 2">ES3-24</strain>
    </source>
</reference>
<comment type="caution">
    <text evidence="1">The sequence shown here is derived from an EMBL/GenBank/DDBJ whole genome shotgun (WGS) entry which is preliminary data.</text>
</comment>
<dbReference type="Proteomes" id="UP000190188">
    <property type="component" value="Unassembled WGS sequence"/>
</dbReference>
<name>A0A1T2X7R1_9BACL</name>
<evidence type="ECO:0000313" key="2">
    <source>
        <dbReference type="Proteomes" id="UP000190188"/>
    </source>
</evidence>